<reference evidence="2" key="2">
    <citation type="journal article" date="2015" name="Data Brief">
        <title>Shoot transcriptome of the giant reed, Arundo donax.</title>
        <authorList>
            <person name="Barrero R.A."/>
            <person name="Guerrero F.D."/>
            <person name="Moolhuijzen P."/>
            <person name="Goolsby J.A."/>
            <person name="Tidwell J."/>
            <person name="Bellgard S.E."/>
            <person name="Bellgard M.I."/>
        </authorList>
    </citation>
    <scope>NUCLEOTIDE SEQUENCE</scope>
    <source>
        <tissue evidence="2">Shoot tissue taken approximately 20 cm above the soil surface</tissue>
    </source>
</reference>
<proteinExistence type="predicted"/>
<accession>A0A0A9C0N8</accession>
<sequence>MLKKSLLLKLKPDPSSQQMDSTPISSKWSFYAPRPSYAP</sequence>
<protein>
    <submittedName>
        <fullName evidence="2">Uncharacterized protein</fullName>
    </submittedName>
</protein>
<dbReference type="AlphaFoldDB" id="A0A0A9C0N8"/>
<name>A0A0A9C0N8_ARUDO</name>
<reference evidence="2" key="1">
    <citation type="submission" date="2014-09" db="EMBL/GenBank/DDBJ databases">
        <authorList>
            <person name="Magalhaes I.L.F."/>
            <person name="Oliveira U."/>
            <person name="Santos F.R."/>
            <person name="Vidigal T.H.D.A."/>
            <person name="Brescovit A.D."/>
            <person name="Santos A.J."/>
        </authorList>
    </citation>
    <scope>NUCLEOTIDE SEQUENCE</scope>
    <source>
        <tissue evidence="2">Shoot tissue taken approximately 20 cm above the soil surface</tissue>
    </source>
</reference>
<feature type="region of interest" description="Disordered" evidence="1">
    <location>
        <begin position="1"/>
        <end position="39"/>
    </location>
</feature>
<organism evidence="2">
    <name type="scientific">Arundo donax</name>
    <name type="common">Giant reed</name>
    <name type="synonym">Donax arundinaceus</name>
    <dbReference type="NCBI Taxonomy" id="35708"/>
    <lineage>
        <taxon>Eukaryota</taxon>
        <taxon>Viridiplantae</taxon>
        <taxon>Streptophyta</taxon>
        <taxon>Embryophyta</taxon>
        <taxon>Tracheophyta</taxon>
        <taxon>Spermatophyta</taxon>
        <taxon>Magnoliopsida</taxon>
        <taxon>Liliopsida</taxon>
        <taxon>Poales</taxon>
        <taxon>Poaceae</taxon>
        <taxon>PACMAD clade</taxon>
        <taxon>Arundinoideae</taxon>
        <taxon>Arundineae</taxon>
        <taxon>Arundo</taxon>
    </lineage>
</organism>
<dbReference type="EMBL" id="GBRH01228016">
    <property type="protein sequence ID" value="JAD69879.1"/>
    <property type="molecule type" value="Transcribed_RNA"/>
</dbReference>
<feature type="compositionally biased region" description="Polar residues" evidence="1">
    <location>
        <begin position="14"/>
        <end position="28"/>
    </location>
</feature>
<evidence type="ECO:0000313" key="2">
    <source>
        <dbReference type="EMBL" id="JAD69879.1"/>
    </source>
</evidence>
<evidence type="ECO:0000256" key="1">
    <source>
        <dbReference type="SAM" id="MobiDB-lite"/>
    </source>
</evidence>